<organism evidence="1">
    <name type="scientific">Rhipicephalus appendiculatus</name>
    <name type="common">Brown ear tick</name>
    <dbReference type="NCBI Taxonomy" id="34631"/>
    <lineage>
        <taxon>Eukaryota</taxon>
        <taxon>Metazoa</taxon>
        <taxon>Ecdysozoa</taxon>
        <taxon>Arthropoda</taxon>
        <taxon>Chelicerata</taxon>
        <taxon>Arachnida</taxon>
        <taxon>Acari</taxon>
        <taxon>Parasitiformes</taxon>
        <taxon>Ixodida</taxon>
        <taxon>Ixodoidea</taxon>
        <taxon>Ixodidae</taxon>
        <taxon>Rhipicephalinae</taxon>
        <taxon>Rhipicephalus</taxon>
        <taxon>Rhipicephalus</taxon>
    </lineage>
</organism>
<proteinExistence type="predicted"/>
<reference evidence="1" key="1">
    <citation type="journal article" date="2016" name="Ticks Tick Borne Dis.">
        <title>De novo assembly and annotation of the salivary gland transcriptome of Rhipicephalus appendiculatus male and female ticks during blood feeding.</title>
        <authorList>
            <person name="de Castro M.H."/>
            <person name="de Klerk D."/>
            <person name="Pienaar R."/>
            <person name="Latif A.A."/>
            <person name="Rees D.J."/>
            <person name="Mans B.J."/>
        </authorList>
    </citation>
    <scope>NUCLEOTIDE SEQUENCE</scope>
    <source>
        <tissue evidence="1">Salivary glands</tissue>
    </source>
</reference>
<accession>A0A131YEP8</accession>
<protein>
    <submittedName>
        <fullName evidence="1">Uncharacterized protein</fullName>
    </submittedName>
</protein>
<sequence>MCNRWDVVLVVKEKKKAEFLCYHLPPVMSSYIMSEWPFVHDGKTAIFCKDARILLVSSSLFLHFSIPRGFFLYSDLVSLASLLRVSGLEERCAGGRIKRCSDDLWTKKKKNGRAF</sequence>
<name>A0A131YEP8_RHIAP</name>
<dbReference type="AlphaFoldDB" id="A0A131YEP8"/>
<evidence type="ECO:0000313" key="1">
    <source>
        <dbReference type="EMBL" id="JAP76955.1"/>
    </source>
</evidence>
<dbReference type="EMBL" id="GEDV01011602">
    <property type="protein sequence ID" value="JAP76955.1"/>
    <property type="molecule type" value="Transcribed_RNA"/>
</dbReference>